<organism evidence="8 9">
    <name type="scientific">Candidatus Nomurabacteria bacterium GW2011_GWA1_36_15</name>
    <dbReference type="NCBI Taxonomy" id="1618728"/>
    <lineage>
        <taxon>Bacteria</taxon>
        <taxon>Candidatus Nomuraibacteriota</taxon>
    </lineage>
</organism>
<dbReference type="EC" id="3.5.2.6" evidence="2 6"/>
<evidence type="ECO:0000256" key="1">
    <source>
        <dbReference type="ARBA" id="ARBA00007898"/>
    </source>
</evidence>
<comment type="caution">
    <text evidence="8">The sequence shown here is derived from an EMBL/GenBank/DDBJ whole genome shotgun (WGS) entry which is preliminary data.</text>
</comment>
<evidence type="ECO:0000259" key="7">
    <source>
        <dbReference type="Pfam" id="PF00905"/>
    </source>
</evidence>
<evidence type="ECO:0000256" key="3">
    <source>
        <dbReference type="ARBA" id="ARBA00022729"/>
    </source>
</evidence>
<proteinExistence type="inferred from homology"/>
<keyword evidence="5 6" id="KW-0046">Antibiotic resistance</keyword>
<dbReference type="GO" id="GO:0071972">
    <property type="term" value="F:peptidoglycan L,D-transpeptidase activity"/>
    <property type="evidence" value="ECO:0007669"/>
    <property type="project" value="TreeGrafter"/>
</dbReference>
<dbReference type="GO" id="GO:0071555">
    <property type="term" value="P:cell wall organization"/>
    <property type="evidence" value="ECO:0007669"/>
    <property type="project" value="TreeGrafter"/>
</dbReference>
<dbReference type="InterPro" id="IPR012338">
    <property type="entry name" value="Beta-lactam/transpept-like"/>
</dbReference>
<dbReference type="PANTHER" id="PTHR30627">
    <property type="entry name" value="PEPTIDOGLYCAN D,D-TRANSPEPTIDASE"/>
    <property type="match status" value="1"/>
</dbReference>
<dbReference type="PROSITE" id="PS00337">
    <property type="entry name" value="BETA_LACTAMASE_D"/>
    <property type="match status" value="1"/>
</dbReference>
<evidence type="ECO:0000256" key="6">
    <source>
        <dbReference type="RuleBase" id="RU361140"/>
    </source>
</evidence>
<dbReference type="GO" id="GO:0046677">
    <property type="term" value="P:response to antibiotic"/>
    <property type="evidence" value="ECO:0007669"/>
    <property type="project" value="UniProtKB-UniRule"/>
</dbReference>
<evidence type="ECO:0000256" key="4">
    <source>
        <dbReference type="ARBA" id="ARBA00022801"/>
    </source>
</evidence>
<dbReference type="Pfam" id="PF00905">
    <property type="entry name" value="Transpeptidase"/>
    <property type="match status" value="1"/>
</dbReference>
<dbReference type="GO" id="GO:0008800">
    <property type="term" value="F:beta-lactamase activity"/>
    <property type="evidence" value="ECO:0007669"/>
    <property type="project" value="UniProtKB-UniRule"/>
</dbReference>
<dbReference type="PANTHER" id="PTHR30627:SF2">
    <property type="entry name" value="PEPTIDOGLYCAN D,D-TRANSPEPTIDASE MRDA"/>
    <property type="match status" value="1"/>
</dbReference>
<dbReference type="Gene3D" id="3.40.710.10">
    <property type="entry name" value="DD-peptidase/beta-lactamase superfamily"/>
    <property type="match status" value="1"/>
</dbReference>
<dbReference type="GO" id="GO:0008658">
    <property type="term" value="F:penicillin binding"/>
    <property type="evidence" value="ECO:0007669"/>
    <property type="project" value="InterPro"/>
</dbReference>
<keyword evidence="4 6" id="KW-0378">Hydrolase</keyword>
<sequence>MSLDARLSQAVERAFPKDKKGAVIVTKPATGEILALYSEDTSGSDIPSFNRAIGGVYPPGSTFKLVTALAALEENVMTSTTVVEDTGVITLGQFSFPNWYFKQYGKTEGMVDIVKALQRSNDIFFYKVGEWLGITKLGVWAKAVGIGKPLGIELPGEASGLMPDPKWKNDHFQTPQDLEARSNEWYLGDTYHVSIGQGYLLTTPLQVNAWTNVIANGGSLCRPTIRKGQKSCKDLKIKKETIDLITAGMKKACEVGGTGWPLFGFKTSVACKTGTAEFGDPQNKTHAWFIAFAPISDPEISVTVLVEGAGEGSDVAAPVAKKIFEEWFSR</sequence>
<dbReference type="AlphaFoldDB" id="A0A0G0E888"/>
<dbReference type="GO" id="GO:0005886">
    <property type="term" value="C:plasma membrane"/>
    <property type="evidence" value="ECO:0007669"/>
    <property type="project" value="TreeGrafter"/>
</dbReference>
<evidence type="ECO:0000313" key="9">
    <source>
        <dbReference type="Proteomes" id="UP000034606"/>
    </source>
</evidence>
<dbReference type="Proteomes" id="UP000034606">
    <property type="component" value="Unassembled WGS sequence"/>
</dbReference>
<dbReference type="GO" id="GO:0016740">
    <property type="term" value="F:transferase activity"/>
    <property type="evidence" value="ECO:0007669"/>
    <property type="project" value="UniProtKB-KW"/>
</dbReference>
<dbReference type="InterPro" id="IPR002137">
    <property type="entry name" value="Beta-lactam_class-D_AS"/>
</dbReference>
<comment type="catalytic activity">
    <reaction evidence="6">
        <text>a beta-lactam + H2O = a substituted beta-amino acid</text>
        <dbReference type="Rhea" id="RHEA:20401"/>
        <dbReference type="ChEBI" id="CHEBI:15377"/>
        <dbReference type="ChEBI" id="CHEBI:35627"/>
        <dbReference type="ChEBI" id="CHEBI:140347"/>
        <dbReference type="EC" id="3.5.2.6"/>
    </reaction>
</comment>
<comment type="similarity">
    <text evidence="1 6">Belongs to the class-D beta-lactamase family.</text>
</comment>
<dbReference type="SUPFAM" id="SSF56601">
    <property type="entry name" value="beta-lactamase/transpeptidase-like"/>
    <property type="match status" value="1"/>
</dbReference>
<keyword evidence="8" id="KW-0808">Transferase</keyword>
<dbReference type="EMBL" id="LBRM01000021">
    <property type="protein sequence ID" value="KKP97301.1"/>
    <property type="molecule type" value="Genomic_DNA"/>
</dbReference>
<gene>
    <name evidence="8" type="ORF">US05_C0021G0006</name>
</gene>
<keyword evidence="3" id="KW-0732">Signal</keyword>
<protein>
    <recommendedName>
        <fullName evidence="2 6">Beta-lactamase</fullName>
        <ecNumber evidence="2 6">3.5.2.6</ecNumber>
    </recommendedName>
</protein>
<name>A0A0G0E888_9BACT</name>
<dbReference type="InterPro" id="IPR001460">
    <property type="entry name" value="PCN-bd_Tpept"/>
</dbReference>
<dbReference type="GO" id="GO:0017001">
    <property type="term" value="P:antibiotic catabolic process"/>
    <property type="evidence" value="ECO:0007669"/>
    <property type="project" value="InterPro"/>
</dbReference>
<accession>A0A0G0E888</accession>
<dbReference type="PATRIC" id="fig|1618728.3.peg.664"/>
<evidence type="ECO:0000313" key="8">
    <source>
        <dbReference type="EMBL" id="KKP97301.1"/>
    </source>
</evidence>
<evidence type="ECO:0000256" key="2">
    <source>
        <dbReference type="ARBA" id="ARBA00012865"/>
    </source>
</evidence>
<reference evidence="8 9" key="1">
    <citation type="journal article" date="2015" name="Nature">
        <title>rRNA introns, odd ribosomes, and small enigmatic genomes across a large radiation of phyla.</title>
        <authorList>
            <person name="Brown C.T."/>
            <person name="Hug L.A."/>
            <person name="Thomas B.C."/>
            <person name="Sharon I."/>
            <person name="Castelle C.J."/>
            <person name="Singh A."/>
            <person name="Wilkins M.J."/>
            <person name="Williams K.H."/>
            <person name="Banfield J.F."/>
        </authorList>
    </citation>
    <scope>NUCLEOTIDE SEQUENCE [LARGE SCALE GENOMIC DNA]</scope>
</reference>
<feature type="domain" description="Penicillin-binding protein transpeptidase" evidence="7">
    <location>
        <begin position="21"/>
        <end position="325"/>
    </location>
</feature>
<dbReference type="InterPro" id="IPR050515">
    <property type="entry name" value="Beta-lactam/transpept"/>
</dbReference>
<evidence type="ECO:0000256" key="5">
    <source>
        <dbReference type="ARBA" id="ARBA00023251"/>
    </source>
</evidence>